<reference evidence="3 4" key="1">
    <citation type="journal article" date="2014" name="Am. J. Bot.">
        <title>Genome assembly and annotation for red clover (Trifolium pratense; Fabaceae).</title>
        <authorList>
            <person name="Istvanek J."/>
            <person name="Jaros M."/>
            <person name="Krenek A."/>
            <person name="Repkova J."/>
        </authorList>
    </citation>
    <scope>NUCLEOTIDE SEQUENCE [LARGE SCALE GENOMIC DNA]</scope>
    <source>
        <strain evidence="4">cv. Tatra</strain>
        <tissue evidence="3">Young leaves</tissue>
    </source>
</reference>
<feature type="region of interest" description="Disordered" evidence="1">
    <location>
        <begin position="1"/>
        <end position="48"/>
    </location>
</feature>
<organism evidence="3 4">
    <name type="scientific">Trifolium pratense</name>
    <name type="common">Red clover</name>
    <dbReference type="NCBI Taxonomy" id="57577"/>
    <lineage>
        <taxon>Eukaryota</taxon>
        <taxon>Viridiplantae</taxon>
        <taxon>Streptophyta</taxon>
        <taxon>Embryophyta</taxon>
        <taxon>Tracheophyta</taxon>
        <taxon>Spermatophyta</taxon>
        <taxon>Magnoliopsida</taxon>
        <taxon>eudicotyledons</taxon>
        <taxon>Gunneridae</taxon>
        <taxon>Pentapetalae</taxon>
        <taxon>rosids</taxon>
        <taxon>fabids</taxon>
        <taxon>Fabales</taxon>
        <taxon>Fabaceae</taxon>
        <taxon>Papilionoideae</taxon>
        <taxon>50 kb inversion clade</taxon>
        <taxon>NPAAA clade</taxon>
        <taxon>Hologalegina</taxon>
        <taxon>IRL clade</taxon>
        <taxon>Trifolieae</taxon>
        <taxon>Trifolium</taxon>
    </lineage>
</organism>
<accession>A0A2K3KVU7</accession>
<dbReference type="STRING" id="57577.A0A2K3KVU7"/>
<evidence type="ECO:0000313" key="3">
    <source>
        <dbReference type="EMBL" id="PNX70402.1"/>
    </source>
</evidence>
<evidence type="ECO:0000313" key="4">
    <source>
        <dbReference type="Proteomes" id="UP000236291"/>
    </source>
</evidence>
<reference evidence="3 4" key="2">
    <citation type="journal article" date="2017" name="Front. Plant Sci.">
        <title>Gene Classification and Mining of Molecular Markers Useful in Red Clover (Trifolium pratense) Breeding.</title>
        <authorList>
            <person name="Istvanek J."/>
            <person name="Dluhosova J."/>
            <person name="Dluhos P."/>
            <person name="Patkova L."/>
            <person name="Nedelnik J."/>
            <person name="Repkova J."/>
        </authorList>
    </citation>
    <scope>NUCLEOTIDE SEQUENCE [LARGE SCALE GENOMIC DNA]</scope>
    <source>
        <strain evidence="4">cv. Tatra</strain>
        <tissue evidence="3">Young leaves</tissue>
    </source>
</reference>
<gene>
    <name evidence="3" type="ORF">L195_g057357</name>
</gene>
<evidence type="ECO:0000259" key="2">
    <source>
        <dbReference type="Pfam" id="PF07727"/>
    </source>
</evidence>
<dbReference type="InterPro" id="IPR013103">
    <property type="entry name" value="RVT_2"/>
</dbReference>
<dbReference type="Pfam" id="PF07727">
    <property type="entry name" value="RVT_2"/>
    <property type="match status" value="1"/>
</dbReference>
<evidence type="ECO:0000256" key="1">
    <source>
        <dbReference type="SAM" id="MobiDB-lite"/>
    </source>
</evidence>
<feature type="non-terminal residue" evidence="3">
    <location>
        <position position="1"/>
    </location>
</feature>
<sequence length="204" mass="23061">ASDDWKEVDSESDTEIQAPANNNEDENFVINDTSSDSETERNSPLGARIRKPSVRLNDYVTGRAAEEDTDENLHYLAVMNTNEDPITYSEAAKLDVWKQAMDVEMESIKNNDTWELTTLPTGCNAIGVKWIYKTKYNEKGEIDKYKARLVAKGYTQKHGIDYKEVFAPVARWDTIRAIIAFAANKGWNIFQLNVKSAFLPISVG</sequence>
<name>A0A2K3KVU7_TRIPR</name>
<feature type="domain" description="Reverse transcriptase Ty1/copia-type" evidence="2">
    <location>
        <begin position="111"/>
        <end position="200"/>
    </location>
</feature>
<dbReference type="SUPFAM" id="SSF56672">
    <property type="entry name" value="DNA/RNA polymerases"/>
    <property type="match status" value="1"/>
</dbReference>
<dbReference type="AlphaFoldDB" id="A0A2K3KVU7"/>
<comment type="caution">
    <text evidence="3">The sequence shown here is derived from an EMBL/GenBank/DDBJ whole genome shotgun (WGS) entry which is preliminary data.</text>
</comment>
<dbReference type="EMBL" id="ASHM01113116">
    <property type="protein sequence ID" value="PNX70402.1"/>
    <property type="molecule type" value="Genomic_DNA"/>
</dbReference>
<dbReference type="Proteomes" id="UP000236291">
    <property type="component" value="Unassembled WGS sequence"/>
</dbReference>
<proteinExistence type="predicted"/>
<protein>
    <submittedName>
        <fullName evidence="3">Copia-type polyprotein</fullName>
    </submittedName>
</protein>
<dbReference type="InterPro" id="IPR043502">
    <property type="entry name" value="DNA/RNA_pol_sf"/>
</dbReference>